<protein>
    <recommendedName>
        <fullName evidence="1">Integrase catalytic domain-containing protein</fullName>
    </recommendedName>
</protein>
<keyword evidence="3" id="KW-1185">Reference proteome</keyword>
<reference evidence="2 3" key="1">
    <citation type="submission" date="2019-04" db="EMBL/GenBank/DDBJ databases">
        <title>Lysinibacillus genome sequencing.</title>
        <authorList>
            <person name="Dunlap C."/>
        </authorList>
    </citation>
    <scope>NUCLEOTIDE SEQUENCE [LARGE SCALE GENOMIC DNA]</scope>
    <source>
        <strain evidence="2 3">CCTCC AB 2010389</strain>
    </source>
</reference>
<dbReference type="SUPFAM" id="SSF53098">
    <property type="entry name" value="Ribonuclease H-like"/>
    <property type="match status" value="1"/>
</dbReference>
<feature type="domain" description="Integrase catalytic" evidence="1">
    <location>
        <begin position="48"/>
        <end position="75"/>
    </location>
</feature>
<comment type="caution">
    <text evidence="2">The sequence shown here is derived from an EMBL/GenBank/DDBJ whole genome shotgun (WGS) entry which is preliminary data.</text>
</comment>
<dbReference type="PANTHER" id="PTHR46889">
    <property type="entry name" value="TRANSPOSASE INSF FOR INSERTION SEQUENCE IS3B-RELATED"/>
    <property type="match status" value="1"/>
</dbReference>
<dbReference type="InterPro" id="IPR012337">
    <property type="entry name" value="RNaseH-like_sf"/>
</dbReference>
<proteinExistence type="predicted"/>
<dbReference type="GO" id="GO:0015074">
    <property type="term" value="P:DNA integration"/>
    <property type="evidence" value="ECO:0007669"/>
    <property type="project" value="InterPro"/>
</dbReference>
<dbReference type="PANTHER" id="PTHR46889:SF4">
    <property type="entry name" value="TRANSPOSASE INSO FOR INSERTION SEQUENCE ELEMENT IS911B-RELATED"/>
    <property type="match status" value="1"/>
</dbReference>
<dbReference type="RefSeq" id="WP_107897216.1">
    <property type="nucleotide sequence ID" value="NZ_PYWM01000034.1"/>
</dbReference>
<evidence type="ECO:0000313" key="2">
    <source>
        <dbReference type="EMBL" id="TKI53281.1"/>
    </source>
</evidence>
<dbReference type="Pfam" id="PF13333">
    <property type="entry name" value="rve_2"/>
    <property type="match status" value="1"/>
</dbReference>
<dbReference type="InterPro" id="IPR050900">
    <property type="entry name" value="Transposase_IS3/IS150/IS904"/>
</dbReference>
<evidence type="ECO:0000313" key="3">
    <source>
        <dbReference type="Proteomes" id="UP000308744"/>
    </source>
</evidence>
<sequence>MSCNNFYLIHSHQGWHYQYNLWMKTLGQKKISQSMSRKAMCADNAAMENVFGIFKQEMYYGEVLMSYEELQKKIEQIYRLL</sequence>
<organism evidence="2 3">
    <name type="scientific">Lysinibacillus mangiferihumi</name>
    <dbReference type="NCBI Taxonomy" id="1130819"/>
    <lineage>
        <taxon>Bacteria</taxon>
        <taxon>Bacillati</taxon>
        <taxon>Bacillota</taxon>
        <taxon>Bacilli</taxon>
        <taxon>Bacillales</taxon>
        <taxon>Bacillaceae</taxon>
        <taxon>Lysinibacillus</taxon>
    </lineage>
</organism>
<name>A0A4U2Y2E6_9BACI</name>
<dbReference type="Proteomes" id="UP000308744">
    <property type="component" value="Unassembled WGS sequence"/>
</dbReference>
<evidence type="ECO:0000259" key="1">
    <source>
        <dbReference type="Pfam" id="PF13333"/>
    </source>
</evidence>
<gene>
    <name evidence="2" type="ORF">FC756_24795</name>
</gene>
<dbReference type="AlphaFoldDB" id="A0A4U2Y2E6"/>
<dbReference type="EMBL" id="SZPU01000122">
    <property type="protein sequence ID" value="TKI53281.1"/>
    <property type="molecule type" value="Genomic_DNA"/>
</dbReference>
<dbReference type="InterPro" id="IPR001584">
    <property type="entry name" value="Integrase_cat-core"/>
</dbReference>
<accession>A0A4U2Y2E6</accession>